<dbReference type="PANTHER" id="PTHR46157">
    <property type="entry name" value="K(+) EFFLUX ANTIPORTER 3, CHLOROPLASTIC"/>
    <property type="match status" value="1"/>
</dbReference>
<dbReference type="GO" id="GO:0005886">
    <property type="term" value="C:plasma membrane"/>
    <property type="evidence" value="ECO:0007669"/>
    <property type="project" value="TreeGrafter"/>
</dbReference>
<organism evidence="13 14">
    <name type="scientific">Sulfurospirillum halorespirans DSM 13726</name>
    <dbReference type="NCBI Taxonomy" id="1193502"/>
    <lineage>
        <taxon>Bacteria</taxon>
        <taxon>Pseudomonadati</taxon>
        <taxon>Campylobacterota</taxon>
        <taxon>Epsilonproteobacteria</taxon>
        <taxon>Campylobacterales</taxon>
        <taxon>Sulfurospirillaceae</taxon>
        <taxon>Sulfurospirillum</taxon>
    </lineage>
</organism>
<comment type="subcellular location">
    <subcellularLocation>
        <location evidence="1">Endomembrane system</location>
        <topology evidence="1">Multi-pass membrane protein</topology>
    </subcellularLocation>
</comment>
<evidence type="ECO:0000256" key="5">
    <source>
        <dbReference type="ARBA" id="ARBA00022538"/>
    </source>
</evidence>
<sequence length="564" mass="61350">MDFFLLSSLVLLAVTAIMVTISKHMGLGYILGLLIAGIIVGPHTPGPIVTSEVESMRHFTEFGVVLLLFVIGLEMQPAKLWSMRKEVFGLGSLQVIVSGLVLGFYMNFFVESLGVAMLLGFTLALSSTAFVMQILQEKGKLNTEHGKNAFAILLLQDLAVVPLLAMLPLLSPQPQTSETSWLESCINVVAMVALLIVFGRYIIPKALDKVAKQRNKDAFLLVTMLSVVLSAYLMDHAGLSMALGAFLMGMFLSTSRYSFQIESSLEPFKGILMSLFFIAVGMSIDFKAIMSDPWVFSGHVVAILVLKALVIFALMLAFGATKSGAIKLAFLLNQSGEFGFVLFGAAKALSIIDDQLFVIGIGVISISMLLTPALYSFGCSLANRLAKVSQFSYFNTENASMEQKVVIAGFGSTGKVIARMLKSSSIPFIVFDINTHEVALGRKEGLPVFFGDITDLKLLSTIKLDQASMIIVSIDHSLNAIKVVKHIKENYPHIKILARALDIKAMDKMLAAGASWVIAETLESSIRTGSEALSQMGVPTDEIASLLEAFRKNEYELIRELTKE</sequence>
<feature type="transmembrane region" description="Helical" evidence="11">
    <location>
        <begin position="114"/>
        <end position="136"/>
    </location>
</feature>
<feature type="transmembrane region" description="Helical" evidence="11">
    <location>
        <begin position="271"/>
        <end position="290"/>
    </location>
</feature>
<dbReference type="Pfam" id="PF02254">
    <property type="entry name" value="TrkA_N"/>
    <property type="match status" value="1"/>
</dbReference>
<keyword evidence="10 11" id="KW-0472">Membrane</keyword>
<evidence type="ECO:0000256" key="6">
    <source>
        <dbReference type="ARBA" id="ARBA00022692"/>
    </source>
</evidence>
<dbReference type="Gene3D" id="3.40.50.720">
    <property type="entry name" value="NAD(P)-binding Rossmann-like Domain"/>
    <property type="match status" value="1"/>
</dbReference>
<keyword evidence="4" id="KW-0050">Antiport</keyword>
<dbReference type="Proteomes" id="UP000094609">
    <property type="component" value="Chromosome"/>
</dbReference>
<feature type="transmembrane region" description="Helical" evidence="11">
    <location>
        <begin position="330"/>
        <end position="350"/>
    </location>
</feature>
<feature type="transmembrane region" description="Helical" evidence="11">
    <location>
        <begin position="148"/>
        <end position="169"/>
    </location>
</feature>
<evidence type="ECO:0000313" key="13">
    <source>
        <dbReference type="EMBL" id="AOO64950.1"/>
    </source>
</evidence>
<keyword evidence="5" id="KW-0633">Potassium transport</keyword>
<evidence type="ECO:0000256" key="8">
    <source>
        <dbReference type="ARBA" id="ARBA00022989"/>
    </source>
</evidence>
<feature type="transmembrane region" description="Helical" evidence="11">
    <location>
        <begin position="181"/>
        <end position="203"/>
    </location>
</feature>
<keyword evidence="14" id="KW-1185">Reference proteome</keyword>
<keyword evidence="6 11" id="KW-0812">Transmembrane</keyword>
<dbReference type="Gene3D" id="1.20.1530.20">
    <property type="match status" value="1"/>
</dbReference>
<keyword evidence="7" id="KW-0630">Potassium</keyword>
<dbReference type="PANTHER" id="PTHR46157:SF4">
    <property type="entry name" value="K(+) EFFLUX ANTIPORTER 3, CHLOROPLASTIC"/>
    <property type="match status" value="1"/>
</dbReference>
<dbReference type="InterPro" id="IPR036291">
    <property type="entry name" value="NAD(P)-bd_dom_sf"/>
</dbReference>
<evidence type="ECO:0000256" key="2">
    <source>
        <dbReference type="ARBA" id="ARBA00005551"/>
    </source>
</evidence>
<proteinExistence type="inferred from homology"/>
<feature type="transmembrane region" description="Helical" evidence="11">
    <location>
        <begin position="215"/>
        <end position="233"/>
    </location>
</feature>
<feature type="transmembrane region" description="Helical" evidence="11">
    <location>
        <begin position="6"/>
        <end position="22"/>
    </location>
</feature>
<dbReference type="InterPro" id="IPR004771">
    <property type="entry name" value="K/H_exchanger"/>
</dbReference>
<dbReference type="InterPro" id="IPR003148">
    <property type="entry name" value="RCK_N"/>
</dbReference>
<dbReference type="AlphaFoldDB" id="A0A1D7TJ40"/>
<protein>
    <submittedName>
        <fullName evidence="13">Glutathione-regulated potassium-efflux system protein KefC</fullName>
    </submittedName>
</protein>
<keyword evidence="8 11" id="KW-1133">Transmembrane helix</keyword>
<evidence type="ECO:0000256" key="4">
    <source>
        <dbReference type="ARBA" id="ARBA00022449"/>
    </source>
</evidence>
<evidence type="ECO:0000256" key="1">
    <source>
        <dbReference type="ARBA" id="ARBA00004127"/>
    </source>
</evidence>
<dbReference type="GO" id="GO:0008324">
    <property type="term" value="F:monoatomic cation transmembrane transporter activity"/>
    <property type="evidence" value="ECO:0007669"/>
    <property type="project" value="InterPro"/>
</dbReference>
<feature type="transmembrane region" description="Helical" evidence="11">
    <location>
        <begin position="356"/>
        <end position="377"/>
    </location>
</feature>
<dbReference type="InterPro" id="IPR038770">
    <property type="entry name" value="Na+/solute_symporter_sf"/>
</dbReference>
<accession>A0A1D7TJ40</accession>
<comment type="similarity">
    <text evidence="2">Belongs to the monovalent cation:proton antiporter 2 (CPA2) transporter (TC 2.A.37) family.</text>
</comment>
<feature type="transmembrane region" description="Helical" evidence="11">
    <location>
        <begin position="296"/>
        <end position="318"/>
    </location>
</feature>
<evidence type="ECO:0000256" key="7">
    <source>
        <dbReference type="ARBA" id="ARBA00022958"/>
    </source>
</evidence>
<dbReference type="Pfam" id="PF00999">
    <property type="entry name" value="Na_H_Exchanger"/>
    <property type="match status" value="1"/>
</dbReference>
<evidence type="ECO:0000256" key="9">
    <source>
        <dbReference type="ARBA" id="ARBA00023065"/>
    </source>
</evidence>
<dbReference type="PROSITE" id="PS51201">
    <property type="entry name" value="RCK_N"/>
    <property type="match status" value="1"/>
</dbReference>
<dbReference type="GO" id="GO:0015297">
    <property type="term" value="F:antiporter activity"/>
    <property type="evidence" value="ECO:0007669"/>
    <property type="project" value="UniProtKB-KW"/>
</dbReference>
<dbReference type="SUPFAM" id="SSF51735">
    <property type="entry name" value="NAD(P)-binding Rossmann-fold domains"/>
    <property type="match status" value="1"/>
</dbReference>
<dbReference type="KEGG" id="shal:SHALO_1172"/>
<dbReference type="InterPro" id="IPR006153">
    <property type="entry name" value="Cation/H_exchanger_TM"/>
</dbReference>
<keyword evidence="3" id="KW-0813">Transport</keyword>
<dbReference type="PATRIC" id="fig|1193502.14.peg.1190"/>
<dbReference type="EMBL" id="CP017111">
    <property type="protein sequence ID" value="AOO64950.1"/>
    <property type="molecule type" value="Genomic_DNA"/>
</dbReference>
<feature type="transmembrane region" description="Helical" evidence="11">
    <location>
        <begin position="56"/>
        <end position="75"/>
    </location>
</feature>
<evidence type="ECO:0000256" key="3">
    <source>
        <dbReference type="ARBA" id="ARBA00022448"/>
    </source>
</evidence>
<name>A0A1D7TJ40_9BACT</name>
<feature type="transmembrane region" description="Helical" evidence="11">
    <location>
        <begin position="27"/>
        <end position="44"/>
    </location>
</feature>
<feature type="domain" description="RCK N-terminal" evidence="12">
    <location>
        <begin position="402"/>
        <end position="523"/>
    </location>
</feature>
<reference evidence="14" key="1">
    <citation type="submission" date="2016-08" db="EMBL/GenBank/DDBJ databases">
        <title>Complete genome sequence of the organohalide-respiring Epsilonproteobacterium Sulfurospirillum halorespirans.</title>
        <authorList>
            <person name="Goris T."/>
            <person name="Zimmermann J."/>
            <person name="Schenz B."/>
            <person name="Lemos M."/>
            <person name="Hackermueller J."/>
            <person name="Diekert G."/>
        </authorList>
    </citation>
    <scope>NUCLEOTIDE SEQUENCE [LARGE SCALE GENOMIC DNA]</scope>
    <source>
        <strain>DSM 13726</strain>
        <strain evidence="14">PCE-M2</strain>
    </source>
</reference>
<evidence type="ECO:0000256" key="10">
    <source>
        <dbReference type="ARBA" id="ARBA00023136"/>
    </source>
</evidence>
<dbReference type="GO" id="GO:1902600">
    <property type="term" value="P:proton transmembrane transport"/>
    <property type="evidence" value="ECO:0007669"/>
    <property type="project" value="InterPro"/>
</dbReference>
<feature type="transmembrane region" description="Helical" evidence="11">
    <location>
        <begin position="239"/>
        <end position="259"/>
    </location>
</feature>
<evidence type="ECO:0000313" key="14">
    <source>
        <dbReference type="Proteomes" id="UP000094609"/>
    </source>
</evidence>
<dbReference type="RefSeq" id="WP_069477780.1">
    <property type="nucleotide sequence ID" value="NZ_CP017111.1"/>
</dbReference>
<dbReference type="NCBIfam" id="TIGR00932">
    <property type="entry name" value="2a37"/>
    <property type="match status" value="1"/>
</dbReference>
<dbReference type="FunFam" id="3.40.50.720:FF:000036">
    <property type="entry name" value="Glutathione-regulated potassium-efflux system protein KefB"/>
    <property type="match status" value="1"/>
</dbReference>
<evidence type="ECO:0000256" key="11">
    <source>
        <dbReference type="SAM" id="Phobius"/>
    </source>
</evidence>
<evidence type="ECO:0000259" key="12">
    <source>
        <dbReference type="PROSITE" id="PS51201"/>
    </source>
</evidence>
<dbReference type="STRING" id="1193502.SHALO_1172"/>
<gene>
    <name evidence="13" type="ORF">SHALO_1172</name>
</gene>
<dbReference type="GO" id="GO:0012505">
    <property type="term" value="C:endomembrane system"/>
    <property type="evidence" value="ECO:0007669"/>
    <property type="project" value="UniProtKB-SubCell"/>
</dbReference>
<dbReference type="GO" id="GO:0006813">
    <property type="term" value="P:potassium ion transport"/>
    <property type="evidence" value="ECO:0007669"/>
    <property type="project" value="UniProtKB-KW"/>
</dbReference>
<keyword evidence="9" id="KW-0406">Ion transport</keyword>
<feature type="transmembrane region" description="Helical" evidence="11">
    <location>
        <begin position="87"/>
        <end position="108"/>
    </location>
</feature>